<reference evidence="2 3" key="2">
    <citation type="journal article" date="2013" name="PLoS Genet.">
        <title>Comparative genome structure, secondary metabolite, and effector coding capacity across Cochliobolus pathogens.</title>
        <authorList>
            <person name="Condon B.J."/>
            <person name="Leng Y."/>
            <person name="Wu D."/>
            <person name="Bushley K.E."/>
            <person name="Ohm R.A."/>
            <person name="Otillar R."/>
            <person name="Martin J."/>
            <person name="Schackwitz W."/>
            <person name="Grimwood J."/>
            <person name="MohdZainudin N."/>
            <person name="Xue C."/>
            <person name="Wang R."/>
            <person name="Manning V.A."/>
            <person name="Dhillon B."/>
            <person name="Tu Z.J."/>
            <person name="Steffenson B.J."/>
            <person name="Salamov A."/>
            <person name="Sun H."/>
            <person name="Lowry S."/>
            <person name="LaButti K."/>
            <person name="Han J."/>
            <person name="Copeland A."/>
            <person name="Lindquist E."/>
            <person name="Barry K."/>
            <person name="Schmutz J."/>
            <person name="Baker S.E."/>
            <person name="Ciuffetti L.M."/>
            <person name="Grigoriev I.V."/>
            <person name="Zhong S."/>
            <person name="Turgeon B.G."/>
        </authorList>
    </citation>
    <scope>NUCLEOTIDE SEQUENCE [LARGE SCALE GENOMIC DNA]</scope>
    <source>
        <strain evidence="3">28A</strain>
    </source>
</reference>
<gene>
    <name evidence="2" type="ORF">SETTUDRAFT_28654</name>
</gene>
<dbReference type="OrthoDB" id="3440338at2759"/>
<keyword evidence="3" id="KW-1185">Reference proteome</keyword>
<evidence type="ECO:0000256" key="1">
    <source>
        <dbReference type="SAM" id="MobiDB-lite"/>
    </source>
</evidence>
<reference evidence="2 3" key="1">
    <citation type="journal article" date="2012" name="PLoS Pathog.">
        <title>Diverse lifestyles and strategies of plant pathogenesis encoded in the genomes of eighteen Dothideomycetes fungi.</title>
        <authorList>
            <person name="Ohm R.A."/>
            <person name="Feau N."/>
            <person name="Henrissat B."/>
            <person name="Schoch C.L."/>
            <person name="Horwitz B.A."/>
            <person name="Barry K.W."/>
            <person name="Condon B.J."/>
            <person name="Copeland A.C."/>
            <person name="Dhillon B."/>
            <person name="Glaser F."/>
            <person name="Hesse C.N."/>
            <person name="Kosti I."/>
            <person name="LaButti K."/>
            <person name="Lindquist E.A."/>
            <person name="Lucas S."/>
            <person name="Salamov A.A."/>
            <person name="Bradshaw R.E."/>
            <person name="Ciuffetti L."/>
            <person name="Hamelin R.C."/>
            <person name="Kema G.H.J."/>
            <person name="Lawrence C."/>
            <person name="Scott J.A."/>
            <person name="Spatafora J.W."/>
            <person name="Turgeon B.G."/>
            <person name="de Wit P.J.G.M."/>
            <person name="Zhong S."/>
            <person name="Goodwin S.B."/>
            <person name="Grigoriev I.V."/>
        </authorList>
    </citation>
    <scope>NUCLEOTIDE SEQUENCE [LARGE SCALE GENOMIC DNA]</scope>
    <source>
        <strain evidence="3">28A</strain>
    </source>
</reference>
<sequence>MVTPNTRTLESNSTNPETRESSAETLAEQRQRWARLLLSQHYQPLIAEVLEEELPKYAHSSVIDATDTVQHMRDCALILASASPVLTAAVAGNLVMRIQTESSLQTAYTALSDRAHSQPSIYAHFLTDEYGTPPTPTQYLAIGAMVQDYVSEKGSSEHAWHIDNMTHPIVPHAASIQGHRKYLHTTTRSSKREQTLHRLCHGIQARCIETPLTLHNTPFAYPPAECGYSGSSHTRIAQHRRRQSSNYVMNLVEDICTYLYEEGIFPQHFRMHAFILFLVFRQSMASMAEILCSALLQVWVHRGGGFNAYPAGRSVATAGRVSGGEWEAYASILLTNHK</sequence>
<organism evidence="2 3">
    <name type="scientific">Exserohilum turcicum (strain 28A)</name>
    <name type="common">Northern leaf blight fungus</name>
    <name type="synonym">Setosphaeria turcica</name>
    <dbReference type="NCBI Taxonomy" id="671987"/>
    <lineage>
        <taxon>Eukaryota</taxon>
        <taxon>Fungi</taxon>
        <taxon>Dikarya</taxon>
        <taxon>Ascomycota</taxon>
        <taxon>Pezizomycotina</taxon>
        <taxon>Dothideomycetes</taxon>
        <taxon>Pleosporomycetidae</taxon>
        <taxon>Pleosporales</taxon>
        <taxon>Pleosporineae</taxon>
        <taxon>Pleosporaceae</taxon>
        <taxon>Exserohilum</taxon>
    </lineage>
</organism>
<dbReference type="RefSeq" id="XP_008026094.1">
    <property type="nucleotide sequence ID" value="XM_008027903.1"/>
</dbReference>
<accession>R0JZE9</accession>
<evidence type="ECO:0000313" key="3">
    <source>
        <dbReference type="Proteomes" id="UP000016935"/>
    </source>
</evidence>
<dbReference type="EMBL" id="KB908604">
    <property type="protein sequence ID" value="EOA86258.1"/>
    <property type="molecule type" value="Genomic_DNA"/>
</dbReference>
<dbReference type="eggNOG" id="ENOG502SR7I">
    <property type="taxonomic scope" value="Eukaryota"/>
</dbReference>
<dbReference type="AlphaFoldDB" id="R0JZE9"/>
<dbReference type="GeneID" id="19403264"/>
<name>R0JZE9_EXST2</name>
<feature type="region of interest" description="Disordered" evidence="1">
    <location>
        <begin position="1"/>
        <end position="25"/>
    </location>
</feature>
<dbReference type="HOGENOM" id="CLU_780713_0_0_1"/>
<protein>
    <submittedName>
        <fullName evidence="2">Uncharacterized protein</fullName>
    </submittedName>
</protein>
<proteinExistence type="predicted"/>
<dbReference type="Proteomes" id="UP000016935">
    <property type="component" value="Unassembled WGS sequence"/>
</dbReference>
<feature type="compositionally biased region" description="Polar residues" evidence="1">
    <location>
        <begin position="1"/>
        <end position="16"/>
    </location>
</feature>
<evidence type="ECO:0000313" key="2">
    <source>
        <dbReference type="EMBL" id="EOA86258.1"/>
    </source>
</evidence>